<dbReference type="GO" id="GO:1990072">
    <property type="term" value="C:TRAPPIII protein complex"/>
    <property type="evidence" value="ECO:0007669"/>
    <property type="project" value="TreeGrafter"/>
</dbReference>
<name>A0A6P7TUI9_9MOLL</name>
<gene>
    <name evidence="2" type="primary">LOC115229790</name>
</gene>
<dbReference type="KEGG" id="osn:115229790"/>
<keyword evidence="1" id="KW-1185">Reference proteome</keyword>
<dbReference type="RefSeq" id="XP_029655969.2">
    <property type="nucleotide sequence ID" value="XM_029800109.2"/>
</dbReference>
<dbReference type="PANTHER" id="PTHR12975:SF6">
    <property type="entry name" value="TRAFFICKING PROTEIN PARTICLE COMPLEX SUBUNIT 8"/>
    <property type="match status" value="1"/>
</dbReference>
<dbReference type="Pfam" id="PF12739">
    <property type="entry name" value="TRAPPC-Trs85"/>
    <property type="match status" value="1"/>
</dbReference>
<proteinExistence type="predicted"/>
<evidence type="ECO:0000313" key="2">
    <source>
        <dbReference type="RefSeq" id="XP_029655969.2"/>
    </source>
</evidence>
<dbReference type="PANTHER" id="PTHR12975">
    <property type="entry name" value="TRANSPORT PROTEIN TRAPP"/>
    <property type="match status" value="1"/>
</dbReference>
<dbReference type="Proteomes" id="UP000515154">
    <property type="component" value="Linkage group LG1"/>
</dbReference>
<dbReference type="InterPro" id="IPR024420">
    <property type="entry name" value="TRAPP_III_complex_Trs85"/>
</dbReference>
<dbReference type="AlphaFoldDB" id="A0A6P7TUI9"/>
<accession>A0A6P7TUI9</accession>
<protein>
    <submittedName>
        <fullName evidence="2">Trafficking protein particle complex subunit 8</fullName>
    </submittedName>
</protein>
<organism evidence="1 2">
    <name type="scientific">Octopus sinensis</name>
    <name type="common">East Asian common octopus</name>
    <dbReference type="NCBI Taxonomy" id="2607531"/>
    <lineage>
        <taxon>Eukaryota</taxon>
        <taxon>Metazoa</taxon>
        <taxon>Spiralia</taxon>
        <taxon>Lophotrochozoa</taxon>
        <taxon>Mollusca</taxon>
        <taxon>Cephalopoda</taxon>
        <taxon>Coleoidea</taxon>
        <taxon>Octopodiformes</taxon>
        <taxon>Octopoda</taxon>
        <taxon>Incirrata</taxon>
        <taxon>Octopodidae</taxon>
        <taxon>Octopus</taxon>
    </lineage>
</organism>
<sequence length="684" mass="77515">MAQCKQTAQEFIQNTFSPQVAVLCSADAEHLCQKNNLTFVELVQPFCRLNSEAHIRDPNNVLHSIHNLKITVKDLNTPPPQQAVARKMMTDTVASAQPQLLDGNQRNVISVGDYDLQLSATTPWFEAYRECFLHLLPPSDHEFLNHSIACMFVVSSGHTDPVGVFNTLSQQQSQQHNQFPNKLPKWFCPNILKYYVLLHDVVEGEQAKAEAVYQSMKTTFGAHLCHLLQINSRSVQTAETFKNDQNMPDPWSQFLHRAPESNVISPLAEKQKPQKATFRYFITWEGADYDVPENNLLNIQDEFSTQLNESTNQPIEQNSNEQVETAVEAMESKQYGTNEQVGLINSPNSSKIFDHPLAEESRSLNGSMNTINALSPDGSGAAISGVATTTGGHFIISPTEKPKSDQHGMCLTISDHDRLRIFMHEFCVRALIPWAERQMRVLNDQLTSRKGFHRSFFSATRKIFGGKPTGQMVTSQNTTVVYTTEAPELQMRRLADLAFLFQIYDFAYHTYQTAKRDFNNDHAWLHYAGALEMACITLFMQDNGRQYPHHYMESAVTTYLATCRNPQLAARGTLISTEALKSKGMYGEAAMQFIKMISEQDSDLRSALLLEQAAHCYIKKRPPMARKYAFHMILAGHRFSKSGQKKHALRSYSQALQVYKGKHWSLAEDHINFIIGRQSFISQF</sequence>
<evidence type="ECO:0000313" key="1">
    <source>
        <dbReference type="Proteomes" id="UP000515154"/>
    </source>
</evidence>
<reference evidence="2" key="1">
    <citation type="submission" date="2025-08" db="UniProtKB">
        <authorList>
            <consortium name="RefSeq"/>
        </authorList>
    </citation>
    <scope>IDENTIFICATION</scope>
</reference>